<sequence length="522" mass="59087">MQAEEKLGLKGFVGVKRAANQTNEKRQEVTSPQKAAKEVRKSNEEETWMIFVFVTDETPTVSTRSRTHVTSESQRLDANELSKKSQGSIAVRSVKRFVLSIPPIAWTISALIVCCIVRFVFVILIFATSCELFVAVLTWSKYQPTSLLHIGALGVLLSRKGDLDMILAKRRQHAASSRNDDSGRWASRTKSLSRSNNLHQPPLSRSIGSRCPRSLSSHPRHYVSTSGCGTIRNTRSSSDTSFSSPLLLHLRKYRMLVLKKRPLISKPRQKSAASDSDDESDDCPTDDALPVVPANFKIPWRKEKSKDTSGSFFFVDNVGSNVEASSEPVSVLTDEVVETSTVAKKPDPVVVDESIQKLLDKAVCGPSFEKNYAGTAKLIGTRAAKRLRKLEREKTKGRDWFDLPATELTDEAKADLELLQMRSAIDPLAFYRRNDRSVLPKYFQVGRVVDAPEDFYSSRMTRKERKRTMLDELLYNEAFVQSKREKFKAIQDRERKKRRGAFQQSRTHRSRKDKPNSRKKKV</sequence>
<gene>
    <name evidence="6" type="ORF">KIN20_035802</name>
</gene>
<dbReference type="InterPro" id="IPR039883">
    <property type="entry name" value="Fcf2/DNTTIP2"/>
</dbReference>
<name>A0AAD5RBS8_PARTN</name>
<feature type="region of interest" description="Disordered" evidence="3">
    <location>
        <begin position="265"/>
        <end position="288"/>
    </location>
</feature>
<keyword evidence="4" id="KW-0472">Membrane</keyword>
<feature type="compositionally biased region" description="Basic residues" evidence="3">
    <location>
        <begin position="495"/>
        <end position="522"/>
    </location>
</feature>
<comment type="caution">
    <text evidence="6">The sequence shown here is derived from an EMBL/GenBank/DDBJ whole genome shotgun (WGS) entry which is preliminary data.</text>
</comment>
<dbReference type="PANTHER" id="PTHR21686">
    <property type="entry name" value="DEOXYNUCLEOTIDYLTRANSFERASE TERMINAL-INTERACTING PROTEIN 2"/>
    <property type="match status" value="1"/>
</dbReference>
<feature type="compositionally biased region" description="Polar residues" evidence="3">
    <location>
        <begin position="188"/>
        <end position="199"/>
    </location>
</feature>
<feature type="transmembrane region" description="Helical" evidence="4">
    <location>
        <begin position="104"/>
        <end position="127"/>
    </location>
</feature>
<evidence type="ECO:0000313" key="7">
    <source>
        <dbReference type="Proteomes" id="UP001196413"/>
    </source>
</evidence>
<accession>A0AAD5RBS8</accession>
<evidence type="ECO:0000259" key="5">
    <source>
        <dbReference type="Pfam" id="PF08698"/>
    </source>
</evidence>
<evidence type="ECO:0000256" key="2">
    <source>
        <dbReference type="ARBA" id="ARBA00023242"/>
    </source>
</evidence>
<keyword evidence="2" id="KW-0539">Nucleus</keyword>
<organism evidence="6 7">
    <name type="scientific">Parelaphostrongylus tenuis</name>
    <name type="common">Meningeal worm</name>
    <dbReference type="NCBI Taxonomy" id="148309"/>
    <lineage>
        <taxon>Eukaryota</taxon>
        <taxon>Metazoa</taxon>
        <taxon>Ecdysozoa</taxon>
        <taxon>Nematoda</taxon>
        <taxon>Chromadorea</taxon>
        <taxon>Rhabditida</taxon>
        <taxon>Rhabditina</taxon>
        <taxon>Rhabditomorpha</taxon>
        <taxon>Strongyloidea</taxon>
        <taxon>Metastrongylidae</taxon>
        <taxon>Parelaphostrongylus</taxon>
    </lineage>
</organism>
<evidence type="ECO:0000256" key="1">
    <source>
        <dbReference type="ARBA" id="ARBA00004604"/>
    </source>
</evidence>
<feature type="domain" description="Fcf2 pre-rRNA processing C-terminal" evidence="5">
    <location>
        <begin position="393"/>
        <end position="482"/>
    </location>
</feature>
<dbReference type="InterPro" id="IPR014810">
    <property type="entry name" value="Fcf2_C"/>
</dbReference>
<dbReference type="Proteomes" id="UP001196413">
    <property type="component" value="Unassembled WGS sequence"/>
</dbReference>
<dbReference type="Pfam" id="PF08698">
    <property type="entry name" value="Fcf2"/>
    <property type="match status" value="1"/>
</dbReference>
<feature type="region of interest" description="Disordered" evidence="3">
    <location>
        <begin position="489"/>
        <end position="522"/>
    </location>
</feature>
<proteinExistence type="predicted"/>
<evidence type="ECO:0000256" key="3">
    <source>
        <dbReference type="SAM" id="MobiDB-lite"/>
    </source>
</evidence>
<feature type="region of interest" description="Disordered" evidence="3">
    <location>
        <begin position="18"/>
        <end position="41"/>
    </location>
</feature>
<dbReference type="GO" id="GO:0005730">
    <property type="term" value="C:nucleolus"/>
    <property type="evidence" value="ECO:0007669"/>
    <property type="project" value="UniProtKB-SubCell"/>
</dbReference>
<dbReference type="GO" id="GO:0006396">
    <property type="term" value="P:RNA processing"/>
    <property type="evidence" value="ECO:0007669"/>
    <property type="project" value="TreeGrafter"/>
</dbReference>
<feature type="region of interest" description="Disordered" evidence="3">
    <location>
        <begin position="174"/>
        <end position="242"/>
    </location>
</feature>
<dbReference type="PANTHER" id="PTHR21686:SF12">
    <property type="entry name" value="DEOXYNUCLEOTIDYLTRANSFERASE TERMINAL-INTERACTING PROTEIN 2"/>
    <property type="match status" value="1"/>
</dbReference>
<dbReference type="EMBL" id="JAHQIW010007281">
    <property type="protein sequence ID" value="KAJ1373412.1"/>
    <property type="molecule type" value="Genomic_DNA"/>
</dbReference>
<evidence type="ECO:0000313" key="6">
    <source>
        <dbReference type="EMBL" id="KAJ1373412.1"/>
    </source>
</evidence>
<feature type="compositionally biased region" description="Polar residues" evidence="3">
    <location>
        <begin position="223"/>
        <end position="235"/>
    </location>
</feature>
<evidence type="ECO:0000256" key="4">
    <source>
        <dbReference type="SAM" id="Phobius"/>
    </source>
</evidence>
<comment type="subcellular location">
    <subcellularLocation>
        <location evidence="1">Nucleus</location>
        <location evidence="1">Nucleolus</location>
    </subcellularLocation>
</comment>
<dbReference type="GO" id="GO:0003723">
    <property type="term" value="F:RNA binding"/>
    <property type="evidence" value="ECO:0007669"/>
    <property type="project" value="TreeGrafter"/>
</dbReference>
<keyword evidence="4" id="KW-1133">Transmembrane helix</keyword>
<feature type="compositionally biased region" description="Acidic residues" evidence="3">
    <location>
        <begin position="275"/>
        <end position="285"/>
    </location>
</feature>
<reference evidence="6" key="1">
    <citation type="submission" date="2021-06" db="EMBL/GenBank/DDBJ databases">
        <title>Parelaphostrongylus tenuis whole genome reference sequence.</title>
        <authorList>
            <person name="Garwood T.J."/>
            <person name="Larsen P.A."/>
            <person name="Fountain-Jones N.M."/>
            <person name="Garbe J.R."/>
            <person name="Macchietto M.G."/>
            <person name="Kania S.A."/>
            <person name="Gerhold R.W."/>
            <person name="Richards J.E."/>
            <person name="Wolf T.M."/>
        </authorList>
    </citation>
    <scope>NUCLEOTIDE SEQUENCE</scope>
    <source>
        <strain evidence="6">MNPRO001-30</strain>
        <tissue evidence="6">Meninges</tissue>
    </source>
</reference>
<keyword evidence="4" id="KW-0812">Transmembrane</keyword>
<dbReference type="AlphaFoldDB" id="A0AAD5RBS8"/>
<protein>
    <recommendedName>
        <fullName evidence="5">Fcf2 pre-rRNA processing C-terminal domain-containing protein</fullName>
    </recommendedName>
</protein>
<keyword evidence="7" id="KW-1185">Reference proteome</keyword>